<sequence>MRSDSLADKEPCPWRIVDDIGGAFCMGAIGGSGFHVIRGAWNAPKNSRLFGAINASTARGPILGGQFAVWGGLFACCDCTLTAIRQKEDPWNSIMSGAATGGLLAARAGPKAATQAAAVGGVLLALIEGMGIMFTKMMSPQMPSPEEMAAMGAQDPLAPPTTGGIGLSSAAAATSPPPPPASYESSSSGEGSDSSGLDPFAILAGRGGSSGGGEQSFSEFGNETSFTSGQSSNVVEAEKKGGWWPFGSK</sequence>
<dbReference type="EMBL" id="HBIO01010717">
    <property type="protein sequence ID" value="CAE0463462.1"/>
    <property type="molecule type" value="Transcribed_RNA"/>
</dbReference>
<evidence type="ECO:0000256" key="4">
    <source>
        <dbReference type="ARBA" id="ARBA00022692"/>
    </source>
</evidence>
<evidence type="ECO:0000256" key="1">
    <source>
        <dbReference type="ARBA" id="ARBA00004448"/>
    </source>
</evidence>
<evidence type="ECO:0000256" key="7">
    <source>
        <dbReference type="ARBA" id="ARBA00022989"/>
    </source>
</evidence>
<dbReference type="GO" id="GO:0008320">
    <property type="term" value="F:protein transmembrane transporter activity"/>
    <property type="evidence" value="ECO:0007669"/>
    <property type="project" value="TreeGrafter"/>
</dbReference>
<feature type="compositionally biased region" description="Gly residues" evidence="11">
    <location>
        <begin position="205"/>
        <end position="214"/>
    </location>
</feature>
<keyword evidence="4 12" id="KW-0812">Transmembrane</keyword>
<evidence type="ECO:0000256" key="6">
    <source>
        <dbReference type="ARBA" id="ARBA00022927"/>
    </source>
</evidence>
<dbReference type="PANTHER" id="PTHR10485">
    <property type="entry name" value="MITOCHONDRIAL IMPORT INNER MEMBRANE TRANSLOCASE SUBUNIT TIM-17"/>
    <property type="match status" value="1"/>
</dbReference>
<keyword evidence="3" id="KW-0813">Transport</keyword>
<keyword evidence="7 12" id="KW-1133">Transmembrane helix</keyword>
<proteinExistence type="inferred from homology"/>
<organism evidence="13">
    <name type="scientific">Chaetoceros debilis</name>
    <dbReference type="NCBI Taxonomy" id="122233"/>
    <lineage>
        <taxon>Eukaryota</taxon>
        <taxon>Sar</taxon>
        <taxon>Stramenopiles</taxon>
        <taxon>Ochrophyta</taxon>
        <taxon>Bacillariophyta</taxon>
        <taxon>Coscinodiscophyceae</taxon>
        <taxon>Chaetocerotophycidae</taxon>
        <taxon>Chaetocerotales</taxon>
        <taxon>Chaetocerotaceae</taxon>
        <taxon>Chaetoceros</taxon>
    </lineage>
</organism>
<feature type="compositionally biased region" description="Low complexity" evidence="11">
    <location>
        <begin position="182"/>
        <end position="196"/>
    </location>
</feature>
<evidence type="ECO:0000256" key="12">
    <source>
        <dbReference type="SAM" id="Phobius"/>
    </source>
</evidence>
<dbReference type="Pfam" id="PF02466">
    <property type="entry name" value="Tim17"/>
    <property type="match status" value="1"/>
</dbReference>
<reference evidence="13" key="1">
    <citation type="submission" date="2021-01" db="EMBL/GenBank/DDBJ databases">
        <authorList>
            <person name="Corre E."/>
            <person name="Pelletier E."/>
            <person name="Niang G."/>
            <person name="Scheremetjew M."/>
            <person name="Finn R."/>
            <person name="Kale V."/>
            <person name="Holt S."/>
            <person name="Cochrane G."/>
            <person name="Meng A."/>
            <person name="Brown T."/>
            <person name="Cohen L."/>
        </authorList>
    </citation>
    <scope>NUCLEOTIDE SEQUENCE</scope>
    <source>
        <strain evidence="13">MM31A-1</strain>
    </source>
</reference>
<gene>
    <name evidence="13" type="ORF">CDEB00056_LOCUS8303</name>
</gene>
<keyword evidence="10 12" id="KW-0472">Membrane</keyword>
<feature type="compositionally biased region" description="Polar residues" evidence="11">
    <location>
        <begin position="222"/>
        <end position="234"/>
    </location>
</feature>
<evidence type="ECO:0000256" key="11">
    <source>
        <dbReference type="SAM" id="MobiDB-lite"/>
    </source>
</evidence>
<protein>
    <recommendedName>
        <fullName evidence="14">Mitochondrial import inner membrane translocase subunit TIM22</fullName>
    </recommendedName>
</protein>
<feature type="transmembrane region" description="Helical" evidence="12">
    <location>
        <begin position="62"/>
        <end position="84"/>
    </location>
</feature>
<keyword evidence="6" id="KW-0653">Protein transport</keyword>
<dbReference type="GO" id="GO:0030150">
    <property type="term" value="P:protein import into mitochondrial matrix"/>
    <property type="evidence" value="ECO:0007669"/>
    <property type="project" value="TreeGrafter"/>
</dbReference>
<feature type="transmembrane region" description="Helical" evidence="12">
    <location>
        <begin position="112"/>
        <end position="134"/>
    </location>
</feature>
<keyword evidence="8" id="KW-0811">Translocation</keyword>
<name>A0A7S3Q2Q6_9STRA</name>
<keyword evidence="9" id="KW-0496">Mitochondrion</keyword>
<dbReference type="AlphaFoldDB" id="A0A7S3Q2Q6"/>
<dbReference type="GO" id="GO:0005744">
    <property type="term" value="C:TIM23 mitochondrial import inner membrane translocase complex"/>
    <property type="evidence" value="ECO:0007669"/>
    <property type="project" value="TreeGrafter"/>
</dbReference>
<comment type="subcellular location">
    <subcellularLocation>
        <location evidence="1">Mitochondrion inner membrane</location>
        <topology evidence="1">Multi-pass membrane protein</topology>
    </subcellularLocation>
</comment>
<comment type="similarity">
    <text evidence="2">Belongs to the Tim17/Tim22/Tim23 family.</text>
</comment>
<evidence type="ECO:0000256" key="10">
    <source>
        <dbReference type="ARBA" id="ARBA00023136"/>
    </source>
</evidence>
<evidence type="ECO:0000313" key="13">
    <source>
        <dbReference type="EMBL" id="CAE0463462.1"/>
    </source>
</evidence>
<feature type="region of interest" description="Disordered" evidence="11">
    <location>
        <begin position="143"/>
        <end position="249"/>
    </location>
</feature>
<evidence type="ECO:0000256" key="5">
    <source>
        <dbReference type="ARBA" id="ARBA00022792"/>
    </source>
</evidence>
<accession>A0A7S3Q2Q6</accession>
<feature type="transmembrane region" description="Helical" evidence="12">
    <location>
        <begin position="20"/>
        <end position="41"/>
    </location>
</feature>
<evidence type="ECO:0008006" key="14">
    <source>
        <dbReference type="Google" id="ProtNLM"/>
    </source>
</evidence>
<evidence type="ECO:0000256" key="3">
    <source>
        <dbReference type="ARBA" id="ARBA00022448"/>
    </source>
</evidence>
<evidence type="ECO:0000256" key="9">
    <source>
        <dbReference type="ARBA" id="ARBA00023128"/>
    </source>
</evidence>
<evidence type="ECO:0000256" key="2">
    <source>
        <dbReference type="ARBA" id="ARBA00008444"/>
    </source>
</evidence>
<evidence type="ECO:0000256" key="8">
    <source>
        <dbReference type="ARBA" id="ARBA00023010"/>
    </source>
</evidence>
<dbReference type="PANTHER" id="PTHR10485:SF0">
    <property type="entry name" value="AT05822P-RELATED"/>
    <property type="match status" value="1"/>
</dbReference>
<keyword evidence="5" id="KW-0999">Mitochondrion inner membrane</keyword>